<name>A0A098LAU5_9BACT</name>
<dbReference type="PROSITE" id="PS51186">
    <property type="entry name" value="GNAT"/>
    <property type="match status" value="1"/>
</dbReference>
<reference evidence="4 5" key="1">
    <citation type="submission" date="2014-09" db="EMBL/GenBank/DDBJ databases">
        <title>Sporocytophaga myxococcoides PG-01 genome sequencing.</title>
        <authorList>
            <person name="Liu L."/>
            <person name="Gao P.J."/>
            <person name="Chen G.J."/>
            <person name="Wang L.S."/>
        </authorList>
    </citation>
    <scope>NUCLEOTIDE SEQUENCE [LARGE SCALE GENOMIC DNA]</scope>
    <source>
        <strain evidence="4 5">PG-01</strain>
    </source>
</reference>
<dbReference type="PANTHER" id="PTHR43415:SF3">
    <property type="entry name" value="GNAT-FAMILY ACETYLTRANSFERASE"/>
    <property type="match status" value="1"/>
</dbReference>
<dbReference type="Gene3D" id="3.40.50.11190">
    <property type="match status" value="1"/>
</dbReference>
<dbReference type="Proteomes" id="UP000030185">
    <property type="component" value="Unassembled WGS sequence"/>
</dbReference>
<gene>
    <name evidence="4" type="ORF">MYP_494</name>
</gene>
<feature type="domain" description="N-acetyltransferase" evidence="3">
    <location>
        <begin position="329"/>
        <end position="480"/>
    </location>
</feature>
<dbReference type="InterPro" id="IPR000182">
    <property type="entry name" value="GNAT_dom"/>
</dbReference>
<dbReference type="RefSeq" id="WP_045457896.1">
    <property type="nucleotide sequence ID" value="NZ_BBLT01000001.1"/>
</dbReference>
<evidence type="ECO:0000313" key="5">
    <source>
        <dbReference type="Proteomes" id="UP000030185"/>
    </source>
</evidence>
<dbReference type="STRING" id="153721.MYP_494"/>
<comment type="caution">
    <text evidence="4">The sequence shown here is derived from an EMBL/GenBank/DDBJ whole genome shotgun (WGS) entry which is preliminary data.</text>
</comment>
<feature type="active site" description="Proton acceptor" evidence="1">
    <location>
        <position position="17"/>
    </location>
</feature>
<dbReference type="Pfam" id="PF13302">
    <property type="entry name" value="Acetyltransf_3"/>
    <property type="match status" value="1"/>
</dbReference>
<protein>
    <recommendedName>
        <fullName evidence="3">N-acetyltransferase domain-containing protein</fullName>
    </recommendedName>
</protein>
<dbReference type="NCBIfam" id="TIGR03590">
    <property type="entry name" value="PseG"/>
    <property type="match status" value="1"/>
</dbReference>
<keyword evidence="5" id="KW-1185">Reference proteome</keyword>
<dbReference type="OrthoDB" id="6290225at2"/>
<evidence type="ECO:0000259" key="3">
    <source>
        <dbReference type="PROSITE" id="PS51186"/>
    </source>
</evidence>
<dbReference type="Gene3D" id="3.40.630.30">
    <property type="match status" value="1"/>
</dbReference>
<evidence type="ECO:0000256" key="2">
    <source>
        <dbReference type="PIRSR" id="PIRSR620023-2"/>
    </source>
</evidence>
<evidence type="ECO:0000256" key="1">
    <source>
        <dbReference type="PIRSR" id="PIRSR620023-1"/>
    </source>
</evidence>
<dbReference type="eggNOG" id="COG3980">
    <property type="taxonomic scope" value="Bacteria"/>
</dbReference>
<dbReference type="InterPro" id="IPR016181">
    <property type="entry name" value="Acyl_CoA_acyltransferase"/>
</dbReference>
<accession>A0A098LAU5</accession>
<organism evidence="4 5">
    <name type="scientific">Sporocytophaga myxococcoides</name>
    <dbReference type="NCBI Taxonomy" id="153721"/>
    <lineage>
        <taxon>Bacteria</taxon>
        <taxon>Pseudomonadati</taxon>
        <taxon>Bacteroidota</taxon>
        <taxon>Cytophagia</taxon>
        <taxon>Cytophagales</taxon>
        <taxon>Cytophagaceae</taxon>
        <taxon>Sporocytophaga</taxon>
    </lineage>
</organism>
<dbReference type="PANTHER" id="PTHR43415">
    <property type="entry name" value="SPERMIDINE N(1)-ACETYLTRANSFERASE"/>
    <property type="match status" value="1"/>
</dbReference>
<dbReference type="GO" id="GO:0016747">
    <property type="term" value="F:acyltransferase activity, transferring groups other than amino-acyl groups"/>
    <property type="evidence" value="ECO:0007669"/>
    <property type="project" value="InterPro"/>
</dbReference>
<dbReference type="Gene3D" id="3.40.50.2000">
    <property type="entry name" value="Glycogen Phosphorylase B"/>
    <property type="match status" value="1"/>
</dbReference>
<feature type="binding site" evidence="2">
    <location>
        <position position="151"/>
    </location>
    <ligand>
        <name>substrate</name>
    </ligand>
</feature>
<sequence length="480" mass="54606">MTIHFRADGDSNIGLGHIIRSVALADMLKADFNCQFLIQDPSDKISLLILNAGYGLQKLPITKDYAAEAEAIAETYINNGDIVVLDGYHFDINYHRKIRKKGAKLVCIDDLHEQGFDADAIINHSEGIFPADYRAPFYTRFFLGSKYALLRRPFVVASKSQRKIDNINTIFVNLGGADPDNITLGVLKKLDKVASAKKIHVVLGGAYLHRNTLDSYQTNSKVKLHHDLTAEKMCELMQDSQAAVCSASTVACEYSSVGGILLVIKTVENQKLMYDFLLKKGLAADFKDLQNVLSQPDFDMVKNQRKYFDGNSPLRLKQVFDSLLLEESITIRSAEEKDVMTYFEWANDKEVRQNSINKENIKLEDHLNWFNSKIKSENHFFCIAENSKGEALGQVRFDKKENETWLINFSIDRDERGKGIGEIMLHKSMAMIRKDINASLFMAYVSIHNTSSLSIFNKLGFIKLRQERIGNEDYFYFEKE</sequence>
<dbReference type="eggNOG" id="COG1670">
    <property type="taxonomic scope" value="Bacteria"/>
</dbReference>
<feature type="binding site" evidence="2">
    <location>
        <position position="253"/>
    </location>
    <ligand>
        <name>substrate</name>
    </ligand>
</feature>
<dbReference type="EMBL" id="BBLT01000001">
    <property type="protein sequence ID" value="GAL83268.1"/>
    <property type="molecule type" value="Genomic_DNA"/>
</dbReference>
<proteinExistence type="predicted"/>
<dbReference type="AlphaFoldDB" id="A0A098LAU5"/>
<evidence type="ECO:0000313" key="4">
    <source>
        <dbReference type="EMBL" id="GAL83268.1"/>
    </source>
</evidence>
<dbReference type="InterPro" id="IPR020023">
    <property type="entry name" value="PseG"/>
</dbReference>
<dbReference type="SUPFAM" id="SSF55729">
    <property type="entry name" value="Acyl-CoA N-acyltransferases (Nat)"/>
    <property type="match status" value="1"/>
</dbReference>